<evidence type="ECO:0000313" key="2">
    <source>
        <dbReference type="Proteomes" id="UP001306592"/>
    </source>
</evidence>
<dbReference type="Pfam" id="PF06891">
    <property type="entry name" value="P2_Phage_GpR"/>
    <property type="match status" value="1"/>
</dbReference>
<gene>
    <name evidence="1" type="ORF">V8N49_04435</name>
</gene>
<organism evidence="1 2">
    <name type="scientific">Erwinia aphidicola</name>
    <dbReference type="NCBI Taxonomy" id="68334"/>
    <lineage>
        <taxon>Bacteria</taxon>
        <taxon>Pseudomonadati</taxon>
        <taxon>Pseudomonadota</taxon>
        <taxon>Gammaproteobacteria</taxon>
        <taxon>Enterobacterales</taxon>
        <taxon>Erwiniaceae</taxon>
        <taxon>Erwinia</taxon>
    </lineage>
</organism>
<evidence type="ECO:0000313" key="1">
    <source>
        <dbReference type="EMBL" id="MEI2680903.1"/>
    </source>
</evidence>
<protein>
    <submittedName>
        <fullName evidence="1">Phage tail protein</fullName>
    </submittedName>
</protein>
<dbReference type="InterPro" id="IPR009678">
    <property type="entry name" value="Phage_tail_completion_R"/>
</dbReference>
<dbReference type="EMBL" id="JBANEI010000002">
    <property type="protein sequence ID" value="MEI2680903.1"/>
    <property type="molecule type" value="Genomic_DNA"/>
</dbReference>
<keyword evidence="2" id="KW-1185">Reference proteome</keyword>
<name>A0ABU8DDD5_ERWAP</name>
<dbReference type="Proteomes" id="UP001306592">
    <property type="component" value="Unassembled WGS sequence"/>
</dbReference>
<dbReference type="GeneID" id="89473818"/>
<dbReference type="RefSeq" id="WP_099754341.1">
    <property type="nucleotide sequence ID" value="NZ_CAKKMT010000002.1"/>
</dbReference>
<comment type="caution">
    <text evidence="1">The sequence shown here is derived from an EMBL/GenBank/DDBJ whole genome shotgun (WGS) entry which is preliminary data.</text>
</comment>
<proteinExistence type="predicted"/>
<reference evidence="1 2" key="1">
    <citation type="submission" date="2024-02" db="EMBL/GenBank/DDBJ databases">
        <title>First report Erwinia aphidicola in onion in Chile.</title>
        <authorList>
            <person name="Valenzuela M."/>
            <person name="Pena M."/>
            <person name="Dutta B."/>
        </authorList>
    </citation>
    <scope>NUCLEOTIDE SEQUENCE [LARGE SCALE GENOMIC DNA]</scope>
    <source>
        <strain evidence="1 2">QCJ3A</strain>
    </source>
</reference>
<sequence>MLKPTLLRAALLAQVPLLQTDPQRLTLTLEPGRVVSTLASSLSFEYQYPLRVTLSQYVDDEDALMLPLLLWLRDNQPDQQASADKQQNAILFSHLENGDFSVLLQLTERVIVSELDGALHATHVPEPPQPEHVPRPWQLYINHQLVSEWPAV</sequence>
<accession>A0ABU8DDD5</accession>